<reference evidence="2 3" key="1">
    <citation type="submission" date="2019-02" db="EMBL/GenBank/DDBJ databases">
        <authorList>
            <person name="Li Y."/>
        </authorList>
    </citation>
    <scope>NUCLEOTIDE SEQUENCE [LARGE SCALE GENOMIC DNA]</scope>
    <source>
        <strain evidence="2 3">3-7</strain>
    </source>
</reference>
<comment type="caution">
    <text evidence="2">The sequence shown here is derived from an EMBL/GenBank/DDBJ whole genome shotgun (WGS) entry which is preliminary data.</text>
</comment>
<dbReference type="InterPro" id="IPR004360">
    <property type="entry name" value="Glyas_Fos-R_dOase_dom"/>
</dbReference>
<protein>
    <submittedName>
        <fullName evidence="2">Metapyrocatechase</fullName>
    </submittedName>
</protein>
<dbReference type="Proteomes" id="UP000292085">
    <property type="component" value="Unassembled WGS sequence"/>
</dbReference>
<dbReference type="InterPro" id="IPR029068">
    <property type="entry name" value="Glyas_Bleomycin-R_OHBP_Dase"/>
</dbReference>
<evidence type="ECO:0000259" key="1">
    <source>
        <dbReference type="PROSITE" id="PS51819"/>
    </source>
</evidence>
<feature type="domain" description="VOC" evidence="1">
    <location>
        <begin position="159"/>
        <end position="274"/>
    </location>
</feature>
<dbReference type="InterPro" id="IPR037523">
    <property type="entry name" value="VOC_core"/>
</dbReference>
<dbReference type="OrthoDB" id="9803142at2"/>
<evidence type="ECO:0000313" key="3">
    <source>
        <dbReference type="Proteomes" id="UP000292085"/>
    </source>
</evidence>
<sequence>MEDVGSTAAIGVHSADHFAFAVPELDVATRFYTDFGLDVRQAADCGLELYTFDNPHCWVKISQGAEGSSKKLRYLSFGAYQQDMPEFERRLNERKIERCAPLNDDGGLWFKSPDGLPLQIKVAEKSSPDTKSHFISPSAEPGRAGAAPKAVAPAAKPRRLSHVAIFVADMDEALDFYADILGLRLSDRCGNHISFVHGIHGSDHHLLALVGSTHTGLHHMSWDLPSVHDVGVSSQCMIDKGYTEGWGLGRHLLGSNYFYYVQDPWNSYSEYIADMDYVPAGHDWPSADHEPGEVFSYWGPRSPKKFPQNFEAA</sequence>
<dbReference type="PROSITE" id="PS51819">
    <property type="entry name" value="VOC"/>
    <property type="match status" value="1"/>
</dbReference>
<proteinExistence type="predicted"/>
<organism evidence="2 3">
    <name type="scientific">Sphingomonas populi</name>
    <dbReference type="NCBI Taxonomy" id="2484750"/>
    <lineage>
        <taxon>Bacteria</taxon>
        <taxon>Pseudomonadati</taxon>
        <taxon>Pseudomonadota</taxon>
        <taxon>Alphaproteobacteria</taxon>
        <taxon>Sphingomonadales</taxon>
        <taxon>Sphingomonadaceae</taxon>
        <taxon>Sphingomonas</taxon>
    </lineage>
</organism>
<dbReference type="Pfam" id="PF00903">
    <property type="entry name" value="Glyoxalase"/>
    <property type="match status" value="1"/>
</dbReference>
<dbReference type="EMBL" id="SGIS01000069">
    <property type="protein sequence ID" value="RZF59246.1"/>
    <property type="molecule type" value="Genomic_DNA"/>
</dbReference>
<evidence type="ECO:0000313" key="2">
    <source>
        <dbReference type="EMBL" id="RZF59246.1"/>
    </source>
</evidence>
<dbReference type="Gene3D" id="3.10.180.10">
    <property type="entry name" value="2,3-Dihydroxybiphenyl 1,2-Dioxygenase, domain 1"/>
    <property type="match status" value="2"/>
</dbReference>
<dbReference type="AlphaFoldDB" id="A0A4Q6XSI9"/>
<gene>
    <name evidence="2" type="ORF">EWE75_22740</name>
</gene>
<name>A0A4Q6XSI9_9SPHN</name>
<accession>A0A4Q6XSI9</accession>
<keyword evidence="3" id="KW-1185">Reference proteome</keyword>
<dbReference type="SUPFAM" id="SSF54593">
    <property type="entry name" value="Glyoxalase/Bleomycin resistance protein/Dihydroxybiphenyl dioxygenase"/>
    <property type="match status" value="1"/>
</dbReference>